<keyword evidence="2" id="KW-1185">Reference proteome</keyword>
<evidence type="ECO:0000313" key="1">
    <source>
        <dbReference type="EMBL" id="KAJ8114285.1"/>
    </source>
</evidence>
<gene>
    <name evidence="1" type="ORF">OPT61_g3807</name>
</gene>
<name>A0ACC2IGE7_9PLEO</name>
<accession>A0ACC2IGE7</accession>
<proteinExistence type="predicted"/>
<dbReference type="EMBL" id="JAPHNI010000203">
    <property type="protein sequence ID" value="KAJ8114285.1"/>
    <property type="molecule type" value="Genomic_DNA"/>
</dbReference>
<dbReference type="Proteomes" id="UP001153331">
    <property type="component" value="Unassembled WGS sequence"/>
</dbReference>
<organism evidence="1 2">
    <name type="scientific">Boeremia exigua</name>
    <dbReference type="NCBI Taxonomy" id="749465"/>
    <lineage>
        <taxon>Eukaryota</taxon>
        <taxon>Fungi</taxon>
        <taxon>Dikarya</taxon>
        <taxon>Ascomycota</taxon>
        <taxon>Pezizomycotina</taxon>
        <taxon>Dothideomycetes</taxon>
        <taxon>Pleosporomycetidae</taxon>
        <taxon>Pleosporales</taxon>
        <taxon>Pleosporineae</taxon>
        <taxon>Didymellaceae</taxon>
        <taxon>Boeremia</taxon>
    </lineage>
</organism>
<reference evidence="1" key="1">
    <citation type="submission" date="2022-11" db="EMBL/GenBank/DDBJ databases">
        <title>Genome Sequence of Boeremia exigua.</title>
        <authorList>
            <person name="Buettner E."/>
        </authorList>
    </citation>
    <scope>NUCLEOTIDE SEQUENCE</scope>
    <source>
        <strain evidence="1">CU02</strain>
    </source>
</reference>
<comment type="caution">
    <text evidence="1">The sequence shown here is derived from an EMBL/GenBank/DDBJ whole genome shotgun (WGS) entry which is preliminary data.</text>
</comment>
<sequence length="362" mass="39960">MSTHSAVATVGIKAKLGLIQVPTVKPENNQVRVRCEYTASTPLDLHQNDGGLLVKHPQVLGDGTAGTIVEVGPDAKRLKVGDKVFGFTWRSRAEKAHQEYVTVEEWLLAKLPDGFTLAEAVTLPNNFVTVFHAATANLGIDLPWPKPDDYAPTNADSPVLIWGGSSSVGQFAIQILRYYGYNNILATASRKHHERLRSLGAKGQFDYNDRNVVTSLLQAGGETGIPLILDCIGSKYGSIAPISQVAQSGAKVAVLLPVIVRDSTETEAPEYEMDVERAAEWKEGVEARGVRTHFYLDNAFFKHHLQPDIMPTLLKERVVEPQRQKIVDGPTLLERAQTAMDMLRRKETSMERLVWRVSDVQA</sequence>
<evidence type="ECO:0000313" key="2">
    <source>
        <dbReference type="Proteomes" id="UP001153331"/>
    </source>
</evidence>
<protein>
    <submittedName>
        <fullName evidence="1">Uncharacterized protein</fullName>
    </submittedName>
</protein>